<protein>
    <recommendedName>
        <fullName evidence="3">DUF1684 domain-containing protein</fullName>
    </recommendedName>
</protein>
<name>A0A7W7T3X5_9PSEU</name>
<comment type="caution">
    <text evidence="1">The sequence shown here is derived from an EMBL/GenBank/DDBJ whole genome shotgun (WGS) entry which is preliminary data.</text>
</comment>
<evidence type="ECO:0000313" key="1">
    <source>
        <dbReference type="EMBL" id="MBB4966103.1"/>
    </source>
</evidence>
<evidence type="ECO:0008006" key="3">
    <source>
        <dbReference type="Google" id="ProtNLM"/>
    </source>
</evidence>
<evidence type="ECO:0000313" key="2">
    <source>
        <dbReference type="Proteomes" id="UP000542674"/>
    </source>
</evidence>
<organism evidence="1 2">
    <name type="scientific">Saccharothrix violaceirubra</name>
    <dbReference type="NCBI Taxonomy" id="413306"/>
    <lineage>
        <taxon>Bacteria</taxon>
        <taxon>Bacillati</taxon>
        <taxon>Actinomycetota</taxon>
        <taxon>Actinomycetes</taxon>
        <taxon>Pseudonocardiales</taxon>
        <taxon>Pseudonocardiaceae</taxon>
        <taxon>Saccharothrix</taxon>
    </lineage>
</organism>
<gene>
    <name evidence="1" type="ORF">F4559_003462</name>
</gene>
<keyword evidence="2" id="KW-1185">Reference proteome</keyword>
<dbReference type="InterPro" id="IPR012467">
    <property type="entry name" value="DUF1684"/>
</dbReference>
<dbReference type="RefSeq" id="WP_312865694.1">
    <property type="nucleotide sequence ID" value="NZ_BAABAI010000005.1"/>
</dbReference>
<dbReference type="AlphaFoldDB" id="A0A7W7T3X5"/>
<dbReference type="PANTHER" id="PTHR41913">
    <property type="entry name" value="DUF1684 DOMAIN-CONTAINING PROTEIN"/>
    <property type="match status" value="1"/>
</dbReference>
<sequence>MTGVLDEVDQDGFVAAWQEWKRVRERSLAEPYGWLALVSLDWLENEPRSYPGLPGQWWQDADAAYFDPKGGQAEHDGRPVTERLRFELVNSGAGTRVVVDGIEVEVARRGGYLIRVHDPKAPVLRDFKGVPAYEPSPEWVFKGTYEAFDEPRPTTVGAVVEGLSHVYTAPGVVRFTHEGREHTLTAFNGSNGGFSILFTDGTSGVTTYAANRALAVADPAPDGTVVLDFTRATNLPCAFTDYATCPLPPEGNRLPFAVEAGEKTPYERG</sequence>
<reference evidence="1 2" key="1">
    <citation type="submission" date="2020-08" db="EMBL/GenBank/DDBJ databases">
        <title>Sequencing the genomes of 1000 actinobacteria strains.</title>
        <authorList>
            <person name="Klenk H.-P."/>
        </authorList>
    </citation>
    <scope>NUCLEOTIDE SEQUENCE [LARGE SCALE GENOMIC DNA]</scope>
    <source>
        <strain evidence="1 2">DSM 45084</strain>
    </source>
</reference>
<dbReference type="EMBL" id="JACHJS010000001">
    <property type="protein sequence ID" value="MBB4966103.1"/>
    <property type="molecule type" value="Genomic_DNA"/>
</dbReference>
<dbReference type="PANTHER" id="PTHR41913:SF1">
    <property type="entry name" value="DUF1684 DOMAIN-CONTAINING PROTEIN"/>
    <property type="match status" value="1"/>
</dbReference>
<dbReference type="Pfam" id="PF07920">
    <property type="entry name" value="DUF1684"/>
    <property type="match status" value="1"/>
</dbReference>
<accession>A0A7W7T3X5</accession>
<dbReference type="Proteomes" id="UP000542674">
    <property type="component" value="Unassembled WGS sequence"/>
</dbReference>
<proteinExistence type="predicted"/>